<evidence type="ECO:0000259" key="6">
    <source>
        <dbReference type="PROSITE" id="PS50071"/>
    </source>
</evidence>
<dbReference type="EMBL" id="OUUZ01000009">
    <property type="protein sequence ID" value="SPQ22745.1"/>
    <property type="molecule type" value="Genomic_DNA"/>
</dbReference>
<feature type="compositionally biased region" description="Basic and acidic residues" evidence="5">
    <location>
        <begin position="354"/>
        <end position="368"/>
    </location>
</feature>
<feature type="compositionally biased region" description="Basic and acidic residues" evidence="5">
    <location>
        <begin position="174"/>
        <end position="185"/>
    </location>
</feature>
<dbReference type="GO" id="GO:0003677">
    <property type="term" value="F:DNA binding"/>
    <property type="evidence" value="ECO:0007669"/>
    <property type="project" value="UniProtKB-UniRule"/>
</dbReference>
<dbReference type="PROSITE" id="PS50071">
    <property type="entry name" value="HOMEOBOX_2"/>
    <property type="match status" value="1"/>
</dbReference>
<proteinExistence type="predicted"/>
<keyword evidence="1 4" id="KW-0238">DNA-binding</keyword>
<evidence type="ECO:0000256" key="3">
    <source>
        <dbReference type="ARBA" id="ARBA00023242"/>
    </source>
</evidence>
<feature type="domain" description="Homeobox" evidence="6">
    <location>
        <begin position="258"/>
        <end position="320"/>
    </location>
</feature>
<gene>
    <name evidence="7" type="ORF">TT172_LOCUS5164</name>
</gene>
<feature type="DNA-binding region" description="Homeobox" evidence="4">
    <location>
        <begin position="260"/>
        <end position="321"/>
    </location>
</feature>
<dbReference type="Gene3D" id="1.10.10.60">
    <property type="entry name" value="Homeodomain-like"/>
    <property type="match status" value="1"/>
</dbReference>
<dbReference type="SUPFAM" id="SSF46689">
    <property type="entry name" value="Homeodomain-like"/>
    <property type="match status" value="1"/>
</dbReference>
<feature type="region of interest" description="Disordered" evidence="5">
    <location>
        <begin position="32"/>
        <end position="267"/>
    </location>
</feature>
<dbReference type="GO" id="GO:0005634">
    <property type="term" value="C:nucleus"/>
    <property type="evidence" value="ECO:0007669"/>
    <property type="project" value="UniProtKB-SubCell"/>
</dbReference>
<evidence type="ECO:0000256" key="2">
    <source>
        <dbReference type="ARBA" id="ARBA00023155"/>
    </source>
</evidence>
<dbReference type="GO" id="GO:0006355">
    <property type="term" value="P:regulation of DNA-templated transcription"/>
    <property type="evidence" value="ECO:0007669"/>
    <property type="project" value="InterPro"/>
</dbReference>
<protein>
    <submittedName>
        <fullName evidence="7">Ddf5fc2b-d0ef-47ec-809e-96a1e359db9c</fullName>
    </submittedName>
</protein>
<organism evidence="7 8">
    <name type="scientific">Thermothielavioides terrestris</name>
    <dbReference type="NCBI Taxonomy" id="2587410"/>
    <lineage>
        <taxon>Eukaryota</taxon>
        <taxon>Fungi</taxon>
        <taxon>Dikarya</taxon>
        <taxon>Ascomycota</taxon>
        <taxon>Pezizomycotina</taxon>
        <taxon>Sordariomycetes</taxon>
        <taxon>Sordariomycetidae</taxon>
        <taxon>Sordariales</taxon>
        <taxon>Chaetomiaceae</taxon>
        <taxon>Thermothielavioides</taxon>
    </lineage>
</organism>
<keyword evidence="3 4" id="KW-0539">Nucleus</keyword>
<dbReference type="Pfam" id="PF05920">
    <property type="entry name" value="Homeobox_KN"/>
    <property type="match status" value="1"/>
</dbReference>
<dbReference type="CDD" id="cd00086">
    <property type="entry name" value="homeodomain"/>
    <property type="match status" value="1"/>
</dbReference>
<dbReference type="AlphaFoldDB" id="A0A446BJS1"/>
<dbReference type="Proteomes" id="UP000289323">
    <property type="component" value="Unassembled WGS sequence"/>
</dbReference>
<accession>A0A446BJS1</accession>
<feature type="compositionally biased region" description="Gly residues" evidence="5">
    <location>
        <begin position="196"/>
        <end position="205"/>
    </location>
</feature>
<keyword evidence="2 4" id="KW-0371">Homeobox</keyword>
<name>A0A446BJS1_9PEZI</name>
<comment type="subcellular location">
    <subcellularLocation>
        <location evidence="4">Nucleus</location>
    </subcellularLocation>
</comment>
<dbReference type="InterPro" id="IPR008422">
    <property type="entry name" value="KN_HD"/>
</dbReference>
<evidence type="ECO:0000256" key="4">
    <source>
        <dbReference type="PROSITE-ProRule" id="PRU00108"/>
    </source>
</evidence>
<feature type="compositionally biased region" description="Basic and acidic residues" evidence="5">
    <location>
        <begin position="65"/>
        <end position="86"/>
    </location>
</feature>
<feature type="compositionally biased region" description="Pro residues" evidence="5">
    <location>
        <begin position="102"/>
        <end position="123"/>
    </location>
</feature>
<feature type="region of interest" description="Disordered" evidence="5">
    <location>
        <begin position="348"/>
        <end position="368"/>
    </location>
</feature>
<evidence type="ECO:0000313" key="8">
    <source>
        <dbReference type="Proteomes" id="UP000289323"/>
    </source>
</evidence>
<feature type="compositionally biased region" description="Basic and acidic residues" evidence="5">
    <location>
        <begin position="400"/>
        <end position="411"/>
    </location>
</feature>
<feature type="region of interest" description="Disordered" evidence="5">
    <location>
        <begin position="400"/>
        <end position="431"/>
    </location>
</feature>
<dbReference type="InterPro" id="IPR009057">
    <property type="entry name" value="Homeodomain-like_sf"/>
</dbReference>
<evidence type="ECO:0000256" key="1">
    <source>
        <dbReference type="ARBA" id="ARBA00023125"/>
    </source>
</evidence>
<evidence type="ECO:0000256" key="5">
    <source>
        <dbReference type="SAM" id="MobiDB-lite"/>
    </source>
</evidence>
<dbReference type="InterPro" id="IPR001356">
    <property type="entry name" value="HD"/>
</dbReference>
<sequence length="431" mass="46840">MTAPPNSGITKPPLPHIDELFACSSYAETRPLELRHGARRPPAPAEPVHAASPTAATAGYYTHSRPSDLSRYRLSPRDKPSGEHWHHVPRQYVPAGPAENRPTPPLPPPLSILPPAAPAPPSPAQLWPGASAHKHGGGYRQDEPRRRSHGGPTPSPSPSPGHGPGYTQAGYSPREYHERDYRGGGHSDGYYRGAAPFGGGGGGYRAGETGDYFSAGAHGPSGYGQNGYTPAPASTPGAAAGGGQLGKAAAGRDATPPRLGKKKRPNLPKEAVEVMMAWVDSHIECPFERQDRPDLVQRTKLEEKRVTDWFTNFRRRKWRHYRVEVYDRQVAHWKAAGRAAQEEADRSMAAAADAARDPAEAEAARRAAEAAIRRVAEAESARCAAEASRHRARVELEKWQVEQRTKRAEKSAKKRAGLLVDEEDDEESEED</sequence>
<feature type="compositionally biased region" description="Acidic residues" evidence="5">
    <location>
        <begin position="420"/>
        <end position="431"/>
    </location>
</feature>
<reference evidence="7 8" key="1">
    <citation type="submission" date="2018-04" db="EMBL/GenBank/DDBJ databases">
        <authorList>
            <person name="Huttner S."/>
            <person name="Dainat J."/>
        </authorList>
    </citation>
    <scope>NUCLEOTIDE SEQUENCE [LARGE SCALE GENOMIC DNA]</scope>
</reference>
<feature type="compositionally biased region" description="Low complexity" evidence="5">
    <location>
        <begin position="227"/>
        <end position="238"/>
    </location>
</feature>
<evidence type="ECO:0000313" key="7">
    <source>
        <dbReference type="EMBL" id="SPQ22745.1"/>
    </source>
</evidence>